<comment type="similarity">
    <text evidence="1 7">Belongs to the Lgt family.</text>
</comment>
<keyword evidence="2 7" id="KW-1003">Cell membrane</keyword>
<feature type="transmembrane region" description="Helical" evidence="7">
    <location>
        <begin position="205"/>
        <end position="222"/>
    </location>
</feature>
<keyword evidence="3 7" id="KW-0808">Transferase</keyword>
<dbReference type="GO" id="GO:0008961">
    <property type="term" value="F:phosphatidylglycerol-prolipoprotein diacylglyceryl transferase activity"/>
    <property type="evidence" value="ECO:0007669"/>
    <property type="project" value="UniProtKB-UniRule"/>
</dbReference>
<accession>A0A212JWE1</accession>
<dbReference type="GO" id="GO:0042158">
    <property type="term" value="P:lipoprotein biosynthetic process"/>
    <property type="evidence" value="ECO:0007669"/>
    <property type="project" value="UniProtKB-UniRule"/>
</dbReference>
<reference evidence="8" key="1">
    <citation type="submission" date="2016-04" db="EMBL/GenBank/DDBJ databases">
        <authorList>
            <person name="Evans L.H."/>
            <person name="Alamgir A."/>
            <person name="Owens N."/>
            <person name="Weber N.D."/>
            <person name="Virtaneva K."/>
            <person name="Barbian K."/>
            <person name="Babar A."/>
            <person name="Rosenke K."/>
        </authorList>
    </citation>
    <scope>NUCLEOTIDE SEQUENCE</scope>
    <source>
        <strain evidence="8">86</strain>
    </source>
</reference>
<comment type="function">
    <text evidence="7">Catalyzes the transfer of the diacylglyceryl group from phosphatidylglycerol to the sulfhydryl group of the N-terminal cysteine of a prolipoprotein, the first step in the formation of mature lipoproteins.</text>
</comment>
<comment type="pathway">
    <text evidence="7">Protein modification; lipoprotein biosynthesis (diacylglyceryl transfer).</text>
</comment>
<proteinExistence type="inferred from homology"/>
<feature type="transmembrane region" description="Helical" evidence="7">
    <location>
        <begin position="20"/>
        <end position="39"/>
    </location>
</feature>
<evidence type="ECO:0000256" key="4">
    <source>
        <dbReference type="ARBA" id="ARBA00022692"/>
    </source>
</evidence>
<evidence type="ECO:0000256" key="1">
    <source>
        <dbReference type="ARBA" id="ARBA00007150"/>
    </source>
</evidence>
<dbReference type="NCBIfam" id="TIGR00544">
    <property type="entry name" value="lgt"/>
    <property type="match status" value="1"/>
</dbReference>
<dbReference type="HAMAP" id="MF_01147">
    <property type="entry name" value="Lgt"/>
    <property type="match status" value="1"/>
</dbReference>
<evidence type="ECO:0000256" key="5">
    <source>
        <dbReference type="ARBA" id="ARBA00022989"/>
    </source>
</evidence>
<dbReference type="PANTHER" id="PTHR30589:SF0">
    <property type="entry name" value="PHOSPHATIDYLGLYCEROL--PROLIPOPROTEIN DIACYLGLYCERYL TRANSFERASE"/>
    <property type="match status" value="1"/>
</dbReference>
<feature type="transmembrane region" description="Helical" evidence="7">
    <location>
        <begin position="178"/>
        <end position="198"/>
    </location>
</feature>
<name>A0A212JWE1_9PROT</name>
<comment type="subcellular location">
    <subcellularLocation>
        <location evidence="7">Cell membrane</location>
        <topology evidence="7">Multi-pass membrane protein</topology>
    </subcellularLocation>
</comment>
<keyword evidence="4 7" id="KW-0812">Transmembrane</keyword>
<evidence type="ECO:0000256" key="2">
    <source>
        <dbReference type="ARBA" id="ARBA00022475"/>
    </source>
</evidence>
<feature type="transmembrane region" description="Helical" evidence="7">
    <location>
        <begin position="99"/>
        <end position="116"/>
    </location>
</feature>
<dbReference type="GO" id="GO:0005886">
    <property type="term" value="C:plasma membrane"/>
    <property type="evidence" value="ECO:0007669"/>
    <property type="project" value="UniProtKB-SubCell"/>
</dbReference>
<keyword evidence="5 7" id="KW-1133">Transmembrane helix</keyword>
<dbReference type="AlphaFoldDB" id="A0A212JWE1"/>
<dbReference type="EC" id="2.5.1.145" evidence="7"/>
<feature type="binding site" evidence="7">
    <location>
        <position position="142"/>
    </location>
    <ligand>
        <name>a 1,2-diacyl-sn-glycero-3-phospho-(1'-sn-glycerol)</name>
        <dbReference type="ChEBI" id="CHEBI:64716"/>
    </ligand>
</feature>
<comment type="catalytic activity">
    <reaction evidence="7">
        <text>L-cysteinyl-[prolipoprotein] + a 1,2-diacyl-sn-glycero-3-phospho-(1'-sn-glycerol) = an S-1,2-diacyl-sn-glyceryl-L-cysteinyl-[prolipoprotein] + sn-glycerol 1-phosphate + H(+)</text>
        <dbReference type="Rhea" id="RHEA:56712"/>
        <dbReference type="Rhea" id="RHEA-COMP:14679"/>
        <dbReference type="Rhea" id="RHEA-COMP:14680"/>
        <dbReference type="ChEBI" id="CHEBI:15378"/>
        <dbReference type="ChEBI" id="CHEBI:29950"/>
        <dbReference type="ChEBI" id="CHEBI:57685"/>
        <dbReference type="ChEBI" id="CHEBI:64716"/>
        <dbReference type="ChEBI" id="CHEBI:140658"/>
        <dbReference type="EC" id="2.5.1.145"/>
    </reaction>
</comment>
<feature type="transmembrane region" description="Helical" evidence="7">
    <location>
        <begin position="123"/>
        <end position="144"/>
    </location>
</feature>
<dbReference type="PROSITE" id="PS01311">
    <property type="entry name" value="LGT"/>
    <property type="match status" value="1"/>
</dbReference>
<protein>
    <recommendedName>
        <fullName evidence="7">Phosphatidylglycerol--prolipoprotein diacylglyceryl transferase</fullName>
        <ecNumber evidence="7">2.5.1.145</ecNumber>
    </recommendedName>
</protein>
<keyword evidence="8" id="KW-0449">Lipoprotein</keyword>
<evidence type="ECO:0000256" key="7">
    <source>
        <dbReference type="HAMAP-Rule" id="MF_01147"/>
    </source>
</evidence>
<keyword evidence="8" id="KW-0328">Glycosyltransferase</keyword>
<gene>
    <name evidence="7 8" type="primary">lgt</name>
    <name evidence="8" type="ORF">KL86APRO_11770</name>
</gene>
<feature type="transmembrane region" description="Helical" evidence="7">
    <location>
        <begin position="59"/>
        <end position="79"/>
    </location>
</feature>
<sequence length="268" mass="28773">MTNPLTFPAIDPVAFAIGPFAIRWYALAYIVGLVGGWQIAARLARRGTGGIRPIDVDDFLAWATLGVVLGGRLGYVLFYNPAYYAAHPVEALMVWHGGMSFHGGFLGVVVAVLLYCRNRGLPPFALGDILVTVAPIGLFFGRLANFVNGELFGRIAPDAPFAMVFPNGGPLPRHPSQLYQAGMEGIVLFVVMMAAWRLGGGRRPGFQFGLFLIGYGCARIVGELFRQPDPQIGFLWGGITMGMLLSLPMVLLGAALAARALRRPPADA</sequence>
<feature type="transmembrane region" description="Helical" evidence="7">
    <location>
        <begin position="234"/>
        <end position="258"/>
    </location>
</feature>
<evidence type="ECO:0000256" key="6">
    <source>
        <dbReference type="ARBA" id="ARBA00023136"/>
    </source>
</evidence>
<dbReference type="EMBL" id="FLUO01000001">
    <property type="protein sequence ID" value="SBW03794.1"/>
    <property type="molecule type" value="Genomic_DNA"/>
</dbReference>
<organism evidence="8">
    <name type="scientific">uncultured Alphaproteobacteria bacterium</name>
    <dbReference type="NCBI Taxonomy" id="91750"/>
    <lineage>
        <taxon>Bacteria</taxon>
        <taxon>Pseudomonadati</taxon>
        <taxon>Pseudomonadota</taxon>
        <taxon>Alphaproteobacteria</taxon>
        <taxon>environmental samples</taxon>
    </lineage>
</organism>
<dbReference type="Pfam" id="PF01790">
    <property type="entry name" value="LGT"/>
    <property type="match status" value="1"/>
</dbReference>
<evidence type="ECO:0000313" key="8">
    <source>
        <dbReference type="EMBL" id="SBW03794.1"/>
    </source>
</evidence>
<dbReference type="UniPathway" id="UPA00664"/>
<evidence type="ECO:0000256" key="3">
    <source>
        <dbReference type="ARBA" id="ARBA00022679"/>
    </source>
</evidence>
<keyword evidence="6 7" id="KW-0472">Membrane</keyword>
<dbReference type="PANTHER" id="PTHR30589">
    <property type="entry name" value="PROLIPOPROTEIN DIACYLGLYCERYL TRANSFERASE"/>
    <property type="match status" value="1"/>
</dbReference>
<dbReference type="InterPro" id="IPR001640">
    <property type="entry name" value="Lgt"/>
</dbReference>